<dbReference type="Proteomes" id="UP001597532">
    <property type="component" value="Unassembled WGS sequence"/>
</dbReference>
<reference evidence="2" key="1">
    <citation type="journal article" date="2019" name="Int. J. Syst. Evol. Microbiol.">
        <title>The Global Catalogue of Microorganisms (GCM) 10K type strain sequencing project: providing services to taxonomists for standard genome sequencing and annotation.</title>
        <authorList>
            <consortium name="The Broad Institute Genomics Platform"/>
            <consortium name="The Broad Institute Genome Sequencing Center for Infectious Disease"/>
            <person name="Wu L."/>
            <person name="Ma J."/>
        </authorList>
    </citation>
    <scope>NUCLEOTIDE SEQUENCE [LARGE SCALE GENOMIC DNA]</scope>
    <source>
        <strain evidence="2">KCTC 52924</strain>
    </source>
</reference>
<evidence type="ECO:0000313" key="1">
    <source>
        <dbReference type="EMBL" id="MFD2789915.1"/>
    </source>
</evidence>
<dbReference type="EMBL" id="JBHUOK010000030">
    <property type="protein sequence ID" value="MFD2789915.1"/>
    <property type="molecule type" value="Genomic_DNA"/>
</dbReference>
<accession>A0ABW5VF25</accession>
<gene>
    <name evidence="1" type="ORF">ACFS1K_09085</name>
</gene>
<dbReference type="RefSeq" id="WP_251809412.1">
    <property type="nucleotide sequence ID" value="NZ_CP166679.1"/>
</dbReference>
<organism evidence="1 2">
    <name type="scientific">Arenibacter antarcticus</name>
    <dbReference type="NCBI Taxonomy" id="2040469"/>
    <lineage>
        <taxon>Bacteria</taxon>
        <taxon>Pseudomonadati</taxon>
        <taxon>Bacteroidota</taxon>
        <taxon>Flavobacteriia</taxon>
        <taxon>Flavobacteriales</taxon>
        <taxon>Flavobacteriaceae</taxon>
        <taxon>Arenibacter</taxon>
    </lineage>
</organism>
<evidence type="ECO:0000313" key="2">
    <source>
        <dbReference type="Proteomes" id="UP001597532"/>
    </source>
</evidence>
<proteinExistence type="predicted"/>
<sequence>MKEEKYIIGIAVGYVLKIMKAHKTEAKFRKEFASIRHGNYPKFINLVNGDIPEMGLYRQGEVEVNPKPKTENIDFVGLFMAGPSMKVFYEKCVTEYGDFGDNEISNELYYQIGLFEITVRIHANNHNKIEENHAFEDIIFNLGQNLKFTVDEINTLQKGRKLLNVIKHGMKKNYSWSEGINDFKKAQILMDEKQIVLEY</sequence>
<keyword evidence="2" id="KW-1185">Reference proteome</keyword>
<name>A0ABW5VF25_9FLAO</name>
<protein>
    <submittedName>
        <fullName evidence="1">Uncharacterized protein</fullName>
    </submittedName>
</protein>
<comment type="caution">
    <text evidence="1">The sequence shown here is derived from an EMBL/GenBank/DDBJ whole genome shotgun (WGS) entry which is preliminary data.</text>
</comment>